<sequence>MLRFLLALAALSAALLLGACAPFHRPLAAADRAGVREVDVRVVVAQESFMFSAQAPGVSAATGGGLIGALIDSSVQQSRQKEMSAEVGAIVGPLLDYDYRVEAGLAFGELLNAPNAFALKVASSQVLAGMPPKAEHEARIAATKTGPAYLVLLLQYALEPGLGAFTTRTTALLWQAGNSEPSYRSAIIFQTPIGGGTRATVLRRLTANDGRVIKAVMRDSVRQTLRVLGMDLAGARSGAVRTARFNVNGSWVTLAGHSFDEQPGRVVFRDQDGAMYSVRSTAP</sequence>
<evidence type="ECO:0000313" key="3">
    <source>
        <dbReference type="Proteomes" id="UP000035170"/>
    </source>
</evidence>
<keyword evidence="3" id="KW-1185">Reference proteome</keyword>
<reference evidence="2 3" key="1">
    <citation type="submission" date="2015-03" db="EMBL/GenBank/DDBJ databases">
        <title>Genome sequence of Variovorax paradoxus TBEA6.</title>
        <authorList>
            <person name="Poehlein A."/>
            <person name="Schuldes J."/>
            <person name="Wuebbeler J.H."/>
            <person name="Hiessl S."/>
            <person name="Steinbuechel A."/>
            <person name="Daniel R."/>
        </authorList>
    </citation>
    <scope>NUCLEOTIDE SEQUENCE [LARGE SCALE GENOMIC DNA]</scope>
    <source>
        <strain evidence="2 3">TBEA6</strain>
    </source>
</reference>
<name>A0A0H2LUQ9_VARPD</name>
<dbReference type="AlphaFoldDB" id="A0A0H2LUQ9"/>
<dbReference type="PATRIC" id="fig|34073.19.peg.5549"/>
<comment type="caution">
    <text evidence="2">The sequence shown here is derived from an EMBL/GenBank/DDBJ whole genome shotgun (WGS) entry which is preliminary data.</text>
</comment>
<accession>A0A0H2LUQ9</accession>
<evidence type="ECO:0000313" key="2">
    <source>
        <dbReference type="EMBL" id="KLN53431.1"/>
    </source>
</evidence>
<keyword evidence="1" id="KW-0732">Signal</keyword>
<organism evidence="2 3">
    <name type="scientific">Variovorax paradoxus</name>
    <dbReference type="NCBI Taxonomy" id="34073"/>
    <lineage>
        <taxon>Bacteria</taxon>
        <taxon>Pseudomonadati</taxon>
        <taxon>Pseudomonadota</taxon>
        <taxon>Betaproteobacteria</taxon>
        <taxon>Burkholderiales</taxon>
        <taxon>Comamonadaceae</taxon>
        <taxon>Variovorax</taxon>
    </lineage>
</organism>
<feature type="signal peptide" evidence="1">
    <location>
        <begin position="1"/>
        <end position="21"/>
    </location>
</feature>
<protein>
    <submittedName>
        <fullName evidence="2">Uncharacterized protein</fullName>
    </submittedName>
</protein>
<evidence type="ECO:0000256" key="1">
    <source>
        <dbReference type="SAM" id="SignalP"/>
    </source>
</evidence>
<feature type="chain" id="PRO_5002596624" evidence="1">
    <location>
        <begin position="22"/>
        <end position="283"/>
    </location>
</feature>
<proteinExistence type="predicted"/>
<gene>
    <name evidence="2" type="ORF">VPARA_54280</name>
</gene>
<dbReference type="EMBL" id="JZWI01000034">
    <property type="protein sequence ID" value="KLN53431.1"/>
    <property type="molecule type" value="Genomic_DNA"/>
</dbReference>
<dbReference type="Proteomes" id="UP000035170">
    <property type="component" value="Unassembled WGS sequence"/>
</dbReference>
<dbReference type="PROSITE" id="PS51257">
    <property type="entry name" value="PROKAR_LIPOPROTEIN"/>
    <property type="match status" value="1"/>
</dbReference>
<dbReference type="RefSeq" id="WP_047786738.1">
    <property type="nucleotide sequence ID" value="NZ_JZWI01000034.1"/>
</dbReference>